<evidence type="ECO:0000256" key="9">
    <source>
        <dbReference type="RuleBase" id="RU365022"/>
    </source>
</evidence>
<dbReference type="STRING" id="880073.Cabys_3805"/>
<dbReference type="AlphaFoldDB" id="H1XYS0"/>
<dbReference type="eggNOG" id="COG1468">
    <property type="taxonomic scope" value="Bacteria"/>
</dbReference>
<keyword evidence="5 9" id="KW-0408">Iron</keyword>
<keyword evidence="1 9" id="KW-0540">Nuclease</keyword>
<evidence type="ECO:0000313" key="13">
    <source>
        <dbReference type="Proteomes" id="UP000004671"/>
    </source>
</evidence>
<dbReference type="GO" id="GO:0051607">
    <property type="term" value="P:defense response to virus"/>
    <property type="evidence" value="ECO:0007669"/>
    <property type="project" value="UniProtKB-KW"/>
</dbReference>
<gene>
    <name evidence="11" type="primary">cas4</name>
    <name evidence="11" type="ORF">Cabys_3805</name>
    <name evidence="12" type="ORF">Calab_1314</name>
</gene>
<keyword evidence="6 9" id="KW-0411">Iron-sulfur</keyword>
<dbReference type="GO" id="GO:0004527">
    <property type="term" value="F:exonuclease activity"/>
    <property type="evidence" value="ECO:0007669"/>
    <property type="project" value="UniProtKB-KW"/>
</dbReference>
<evidence type="ECO:0000256" key="2">
    <source>
        <dbReference type="ARBA" id="ARBA00022723"/>
    </source>
</evidence>
<comment type="function">
    <text evidence="9">CRISPR (clustered regularly interspaced short palindromic repeat) is an adaptive immune system that provides protection against mobile genetic elements (viruses, transposable elements and conjugative plasmids). CRISPR clusters contain sequences complementary to antecedent mobile elements and target invading nucleic acids. CRISPR clusters are transcribed and processed into CRISPR RNA (crRNA).</text>
</comment>
<name>H1XYS0_CALAY</name>
<dbReference type="OrthoDB" id="9794720at2"/>
<comment type="similarity">
    <text evidence="9">Belongs to the CRISPR-associated exonuclease Cas4 family.</text>
</comment>
<keyword evidence="13" id="KW-1185">Reference proteome</keyword>
<organism evidence="12 13">
    <name type="scientific">Caldithrix abyssi DSM 13497</name>
    <dbReference type="NCBI Taxonomy" id="880073"/>
    <lineage>
        <taxon>Bacteria</taxon>
        <taxon>Pseudomonadati</taxon>
        <taxon>Calditrichota</taxon>
        <taxon>Calditrichia</taxon>
        <taxon>Calditrichales</taxon>
        <taxon>Calditrichaceae</taxon>
        <taxon>Caldithrix</taxon>
    </lineage>
</organism>
<dbReference type="PaxDb" id="880073-Calab_1314"/>
<dbReference type="PANTHER" id="PTHR37168">
    <property type="entry name" value="CRISPR-ASSOCIATED EXONUCLEASE CAS4"/>
    <property type="match status" value="1"/>
</dbReference>
<evidence type="ECO:0000259" key="10">
    <source>
        <dbReference type="Pfam" id="PF01930"/>
    </source>
</evidence>
<dbReference type="NCBIfam" id="TIGR00372">
    <property type="entry name" value="cas4"/>
    <property type="match status" value="1"/>
</dbReference>
<keyword evidence="7 9" id="KW-0051">Antiviral defense</keyword>
<keyword evidence="4 9" id="KW-0269">Exonuclease</keyword>
<comment type="cofactor">
    <cofactor evidence="9">
        <name>iron-sulfur cluster</name>
        <dbReference type="ChEBI" id="CHEBI:30408"/>
    </cofactor>
</comment>
<keyword evidence="2 9" id="KW-0479">Metal-binding</keyword>
<evidence type="ECO:0000256" key="3">
    <source>
        <dbReference type="ARBA" id="ARBA00022801"/>
    </source>
</evidence>
<keyword evidence="3 9" id="KW-0378">Hydrolase</keyword>
<dbReference type="EMBL" id="CM001402">
    <property type="protein sequence ID" value="EHO40939.1"/>
    <property type="molecule type" value="Genomic_DNA"/>
</dbReference>
<feature type="domain" description="DUF83" evidence="10">
    <location>
        <begin position="4"/>
        <end position="165"/>
    </location>
</feature>
<proteinExistence type="inferred from homology"/>
<evidence type="ECO:0000256" key="4">
    <source>
        <dbReference type="ARBA" id="ARBA00022839"/>
    </source>
</evidence>
<reference evidence="11 14" key="2">
    <citation type="submission" date="2016-11" db="EMBL/GenBank/DDBJ databases">
        <title>Genomic analysis of Caldithrix abyssi and proposal of a novel bacterial phylum Caldithrichaeota.</title>
        <authorList>
            <person name="Kublanov I."/>
            <person name="Sigalova O."/>
            <person name="Gavrilov S."/>
            <person name="Lebedinsky A."/>
            <person name="Ivanova N."/>
            <person name="Daum C."/>
            <person name="Reddy T."/>
            <person name="Klenk H.P."/>
            <person name="Goker M."/>
            <person name="Reva O."/>
            <person name="Miroshnichenko M."/>
            <person name="Kyprides N."/>
            <person name="Woyke T."/>
            <person name="Gelfand M."/>
        </authorList>
    </citation>
    <scope>NUCLEOTIDE SEQUENCE [LARGE SCALE GENOMIC DNA]</scope>
    <source>
        <strain evidence="11 14">LF13</strain>
    </source>
</reference>
<sequence length="169" mass="20088">MIITGTHINYYHVCKRELWLFANGIQMEHTSELVGEGKLIHEYAYPQRSEKYSEIELDGIKIDYYDAKNKIVHEIKKSDKVEKAHSWQVKYYLFVLEKKGITGVKGILEYPTLRLREEIELQEDDRLYLQKIMQEIETICRQEAMPPRIGKKICRACSYYDFCWSGEEP</sequence>
<dbReference type="EC" id="3.1.12.1" evidence="9"/>
<accession>H1XYS0</accession>
<dbReference type="GO" id="GO:0046872">
    <property type="term" value="F:metal ion binding"/>
    <property type="evidence" value="ECO:0007669"/>
    <property type="project" value="UniProtKB-KW"/>
</dbReference>
<evidence type="ECO:0000256" key="6">
    <source>
        <dbReference type="ARBA" id="ARBA00023014"/>
    </source>
</evidence>
<protein>
    <recommendedName>
        <fullName evidence="9">CRISPR-associated exonuclease Cas4</fullName>
        <ecNumber evidence="9">3.1.12.1</ecNumber>
    </recommendedName>
</protein>
<dbReference type="Pfam" id="PF01930">
    <property type="entry name" value="Cas_Cas4"/>
    <property type="match status" value="1"/>
</dbReference>
<evidence type="ECO:0000313" key="14">
    <source>
        <dbReference type="Proteomes" id="UP000183868"/>
    </source>
</evidence>
<keyword evidence="8 9" id="KW-0464">Manganese</keyword>
<dbReference type="HOGENOM" id="CLU_133784_0_0_0"/>
<dbReference type="RefSeq" id="WP_006928016.1">
    <property type="nucleotide sequence ID" value="NZ_CM001402.1"/>
</dbReference>
<dbReference type="Gene3D" id="3.90.320.10">
    <property type="match status" value="1"/>
</dbReference>
<evidence type="ECO:0000256" key="1">
    <source>
        <dbReference type="ARBA" id="ARBA00022722"/>
    </source>
</evidence>
<evidence type="ECO:0000313" key="11">
    <source>
        <dbReference type="EMBL" id="APF20550.1"/>
    </source>
</evidence>
<comment type="cofactor">
    <cofactor evidence="9">
        <name>Mg(2+)</name>
        <dbReference type="ChEBI" id="CHEBI:18420"/>
    </cofactor>
    <cofactor evidence="9">
        <name>Mn(2+)</name>
        <dbReference type="ChEBI" id="CHEBI:29035"/>
    </cofactor>
    <text evidence="9">Mg(2+) or Mn(2+) required for ssDNA cleavage activity.</text>
</comment>
<dbReference type="InterPro" id="IPR013343">
    <property type="entry name" value="CRISPR-assoc_prot_Cas4"/>
</dbReference>
<dbReference type="KEGG" id="caby:Cabys_3805"/>
<dbReference type="PANTHER" id="PTHR37168:SF1">
    <property type="entry name" value="CRISPR-ASSOCIATED EXONUCLEASE CAS4"/>
    <property type="match status" value="1"/>
</dbReference>
<reference evidence="12 13" key="1">
    <citation type="submission" date="2011-09" db="EMBL/GenBank/DDBJ databases">
        <title>The permanent draft genome of Caldithrix abyssi DSM 13497.</title>
        <authorList>
            <consortium name="US DOE Joint Genome Institute (JGI-PGF)"/>
            <person name="Lucas S."/>
            <person name="Han J."/>
            <person name="Lapidus A."/>
            <person name="Bruce D."/>
            <person name="Goodwin L."/>
            <person name="Pitluck S."/>
            <person name="Peters L."/>
            <person name="Kyrpides N."/>
            <person name="Mavromatis K."/>
            <person name="Ivanova N."/>
            <person name="Mikhailova N."/>
            <person name="Chertkov O."/>
            <person name="Detter J.C."/>
            <person name="Tapia R."/>
            <person name="Han C."/>
            <person name="Land M."/>
            <person name="Hauser L."/>
            <person name="Markowitz V."/>
            <person name="Cheng J.-F."/>
            <person name="Hugenholtz P."/>
            <person name="Woyke T."/>
            <person name="Wu D."/>
            <person name="Spring S."/>
            <person name="Brambilla E."/>
            <person name="Klenk H.-P."/>
            <person name="Eisen J.A."/>
        </authorList>
    </citation>
    <scope>NUCLEOTIDE SEQUENCE [LARGE SCALE GENOMIC DNA]</scope>
    <source>
        <strain evidence="12 13">DSM 13497</strain>
    </source>
</reference>
<dbReference type="EMBL" id="CP018099">
    <property type="protein sequence ID" value="APF20550.1"/>
    <property type="molecule type" value="Genomic_DNA"/>
</dbReference>
<evidence type="ECO:0000256" key="7">
    <source>
        <dbReference type="ARBA" id="ARBA00023118"/>
    </source>
</evidence>
<evidence type="ECO:0000256" key="5">
    <source>
        <dbReference type="ARBA" id="ARBA00023004"/>
    </source>
</evidence>
<dbReference type="InterPro" id="IPR022765">
    <property type="entry name" value="Dna2/Cas4_DUF83"/>
</dbReference>
<dbReference type="GO" id="GO:0051536">
    <property type="term" value="F:iron-sulfur cluster binding"/>
    <property type="evidence" value="ECO:0007669"/>
    <property type="project" value="UniProtKB-KW"/>
</dbReference>
<evidence type="ECO:0000256" key="8">
    <source>
        <dbReference type="ARBA" id="ARBA00023211"/>
    </source>
</evidence>
<dbReference type="Proteomes" id="UP000183868">
    <property type="component" value="Chromosome"/>
</dbReference>
<dbReference type="Proteomes" id="UP000004671">
    <property type="component" value="Chromosome"/>
</dbReference>
<dbReference type="InParanoid" id="H1XYS0"/>
<evidence type="ECO:0000313" key="12">
    <source>
        <dbReference type="EMBL" id="EHO40939.1"/>
    </source>
</evidence>
<dbReference type="InterPro" id="IPR011604">
    <property type="entry name" value="PDDEXK-like_dom_sf"/>
</dbReference>